<gene>
    <name evidence="1" type="ORF">QR98_0021020</name>
</gene>
<sequence>MICLILERVGIIPEHNILRTNPLRPEVERNSFRRQSFKLLLATSLASNRPPSFEINLVIKGFPFSSCSKPGVLVSGGIATVRLILYGRNSIAKTCAKPIKANFDGE</sequence>
<name>A0A131ZXT8_SARSC</name>
<dbReference type="EMBL" id="JXLN01005712">
    <property type="protein sequence ID" value="KPM03668.1"/>
    <property type="molecule type" value="Genomic_DNA"/>
</dbReference>
<dbReference type="AlphaFoldDB" id="A0A131ZXT8"/>
<proteinExistence type="predicted"/>
<dbReference type="VEuPathDB" id="VectorBase:SSCA008005"/>
<dbReference type="Proteomes" id="UP000616769">
    <property type="component" value="Unassembled WGS sequence"/>
</dbReference>
<evidence type="ECO:0000313" key="1">
    <source>
        <dbReference type="EMBL" id="KPM03668.1"/>
    </source>
</evidence>
<reference evidence="1 2" key="1">
    <citation type="journal article" date="2015" name="Parasit. Vectors">
        <title>Draft genome of the scabies mite.</title>
        <authorList>
            <person name="Rider S.D.Jr."/>
            <person name="Morgan M.S."/>
            <person name="Arlian L.G."/>
        </authorList>
    </citation>
    <scope>NUCLEOTIDE SEQUENCE [LARGE SCALE GENOMIC DNA]</scope>
    <source>
        <strain evidence="1">Arlian Lab</strain>
    </source>
</reference>
<comment type="caution">
    <text evidence="1">The sequence shown here is derived from an EMBL/GenBank/DDBJ whole genome shotgun (WGS) entry which is preliminary data.</text>
</comment>
<accession>A0A131ZXT8</accession>
<organism evidence="1 2">
    <name type="scientific">Sarcoptes scabiei</name>
    <name type="common">Itch mite</name>
    <name type="synonym">Acarus scabiei</name>
    <dbReference type="NCBI Taxonomy" id="52283"/>
    <lineage>
        <taxon>Eukaryota</taxon>
        <taxon>Metazoa</taxon>
        <taxon>Ecdysozoa</taxon>
        <taxon>Arthropoda</taxon>
        <taxon>Chelicerata</taxon>
        <taxon>Arachnida</taxon>
        <taxon>Acari</taxon>
        <taxon>Acariformes</taxon>
        <taxon>Sarcoptiformes</taxon>
        <taxon>Astigmata</taxon>
        <taxon>Psoroptidia</taxon>
        <taxon>Sarcoptoidea</taxon>
        <taxon>Sarcoptidae</taxon>
        <taxon>Sarcoptinae</taxon>
        <taxon>Sarcoptes</taxon>
    </lineage>
</organism>
<protein>
    <submittedName>
        <fullName evidence="1">Uncharacterized protein</fullName>
    </submittedName>
</protein>
<evidence type="ECO:0000313" key="2">
    <source>
        <dbReference type="Proteomes" id="UP000616769"/>
    </source>
</evidence>